<dbReference type="GO" id="GO:0008270">
    <property type="term" value="F:zinc ion binding"/>
    <property type="evidence" value="ECO:0007669"/>
    <property type="project" value="UniProtKB-KW"/>
</dbReference>
<dbReference type="PANTHER" id="PTHR46652:SF7">
    <property type="entry name" value="LEUCINE-RICH REPEAT AND IQ DOMAIN-CONTAINING PROTEIN 1"/>
    <property type="match status" value="1"/>
</dbReference>
<dbReference type="EMBL" id="JAFJZO010000019">
    <property type="protein sequence ID" value="KAG5507123.1"/>
    <property type="molecule type" value="Genomic_DNA"/>
</dbReference>
<evidence type="ECO:0000256" key="1">
    <source>
        <dbReference type="ARBA" id="ARBA00022614"/>
    </source>
</evidence>
<dbReference type="Gene3D" id="3.30.40.10">
    <property type="entry name" value="Zinc/RING finger domain, C3HC4 (zinc finger)"/>
    <property type="match status" value="1"/>
</dbReference>
<gene>
    <name evidence="7" type="ORF">JKF63_05869</name>
</gene>
<dbReference type="PANTHER" id="PTHR46652">
    <property type="entry name" value="LEUCINE-RICH REPEAT AND IQ DOMAIN-CONTAINING PROTEIN 1-RELATED"/>
    <property type="match status" value="1"/>
</dbReference>
<dbReference type="KEGG" id="phet:94291900"/>
<accession>A0A836IRG0</accession>
<feature type="region of interest" description="Disordered" evidence="4">
    <location>
        <begin position="20"/>
        <end position="40"/>
    </location>
</feature>
<evidence type="ECO:0000256" key="3">
    <source>
        <dbReference type="PROSITE-ProRule" id="PRU00175"/>
    </source>
</evidence>
<dbReference type="AlphaFoldDB" id="A0A836IRG0"/>
<evidence type="ECO:0000259" key="6">
    <source>
        <dbReference type="PROSITE" id="PS50089"/>
    </source>
</evidence>
<comment type="caution">
    <text evidence="7">The sequence shown here is derived from an EMBL/GenBank/DDBJ whole genome shotgun (WGS) entry which is preliminary data.</text>
</comment>
<keyword evidence="3" id="KW-0863">Zinc-finger</keyword>
<keyword evidence="3" id="KW-0479">Metal-binding</keyword>
<keyword evidence="3" id="KW-0862">Zinc</keyword>
<keyword evidence="5" id="KW-0812">Transmembrane</keyword>
<evidence type="ECO:0000256" key="5">
    <source>
        <dbReference type="SAM" id="Phobius"/>
    </source>
</evidence>
<dbReference type="InterPro" id="IPR032675">
    <property type="entry name" value="LRR_dom_sf"/>
</dbReference>
<name>A0A836IRG0_9TRYP</name>
<sequence length="724" mass="79627">MSYQRRRSLPVRLYHVLYEPSSSSSSSDETCTPTDDVIDDTSAPRVSLTYSSIISENPGRDLSAGDLAMHRDFLCYICSEPLYQAMAGGVCGHHVCETCCLNMSVSGTTTCPICGWRGLWAPDAGHSERVRDAVEAGLRERSVALLCAAFPASSSGCIDVVVDTFLDRSSLMVHLQEAWQYFATMPLGGVGVVCTSLNALNAVPDQRVMSSLRVEGSGLTSFEPLRNFIQLQVLVLSGCTDLVSLRGVGGVRLLQRLTVERCDMIETVEIEECRCLRSLQFRDCPQLTHLTGPHTCRGLASFRDTDESPGGYAGLLRVSICGCPAFQRISCAATPLRLAEFRAQCTRFSSLDSLCECRHLEVIDLGGCQQVHCIEPLRRTKLLRYLDLRNTSIAGIDALSQCRELEIVNLSGCSRLRSLDSLMRCTQLRELRASRTGIETLIGLRFCRVLKKVDVSGCTALRDVTALTHLSEVTHVNLSFTAVHDISSLGYYSGLESVSLRGCRHLEDYSPMNTIRAPPPLRFLDLSDTNVCSLSEWGGCPPRLEELRMSGCTRLCDISVLQFARALRVVDLSNTPCPERVAAALGCANVGGASRRRYTLPSRGICPPSHRRAAAAWWALKKSTKTVTAHSTRSTSDSAASLYLCVCVCVCVCVEHTPKFLTVFIQFVFFLKYFFCISFVLFLSVYVALLHFVAFFSFFCILHSCTPSPPPPPFPSPLTAHQTI</sequence>
<evidence type="ECO:0000313" key="8">
    <source>
        <dbReference type="Proteomes" id="UP000674318"/>
    </source>
</evidence>
<feature type="domain" description="RING-type" evidence="6">
    <location>
        <begin position="75"/>
        <end position="114"/>
    </location>
</feature>
<dbReference type="Gene3D" id="3.80.10.10">
    <property type="entry name" value="Ribonuclease Inhibitor"/>
    <property type="match status" value="2"/>
</dbReference>
<keyword evidence="8" id="KW-1185">Reference proteome</keyword>
<dbReference type="InterPro" id="IPR050836">
    <property type="entry name" value="SDS22/Internalin_LRR"/>
</dbReference>
<dbReference type="InterPro" id="IPR013083">
    <property type="entry name" value="Znf_RING/FYVE/PHD"/>
</dbReference>
<feature type="transmembrane region" description="Helical" evidence="5">
    <location>
        <begin position="673"/>
        <end position="699"/>
    </location>
</feature>
<dbReference type="OrthoDB" id="262004at2759"/>
<dbReference type="Pfam" id="PF12799">
    <property type="entry name" value="LRR_4"/>
    <property type="match status" value="1"/>
</dbReference>
<evidence type="ECO:0000256" key="2">
    <source>
        <dbReference type="ARBA" id="ARBA00022737"/>
    </source>
</evidence>
<dbReference type="SMART" id="SM00367">
    <property type="entry name" value="LRR_CC"/>
    <property type="match status" value="4"/>
</dbReference>
<evidence type="ECO:0000313" key="7">
    <source>
        <dbReference type="EMBL" id="KAG5507123.1"/>
    </source>
</evidence>
<keyword evidence="2" id="KW-0677">Repeat</keyword>
<keyword evidence="1" id="KW-0433">Leucine-rich repeat</keyword>
<dbReference type="SUPFAM" id="SSF57850">
    <property type="entry name" value="RING/U-box"/>
    <property type="match status" value="1"/>
</dbReference>
<dbReference type="RefSeq" id="XP_067757849.1">
    <property type="nucleotide sequence ID" value="XM_067901823.1"/>
</dbReference>
<dbReference type="SUPFAM" id="SSF52058">
    <property type="entry name" value="L domain-like"/>
    <property type="match status" value="2"/>
</dbReference>
<keyword evidence="5" id="KW-1133">Transmembrane helix</keyword>
<dbReference type="PROSITE" id="PS50089">
    <property type="entry name" value="ZF_RING_2"/>
    <property type="match status" value="1"/>
</dbReference>
<keyword evidence="5" id="KW-0472">Membrane</keyword>
<dbReference type="Proteomes" id="UP000674318">
    <property type="component" value="Unassembled WGS sequence"/>
</dbReference>
<dbReference type="InterPro" id="IPR006553">
    <property type="entry name" value="Leu-rich_rpt_Cys-con_subtyp"/>
</dbReference>
<reference evidence="7 8" key="1">
    <citation type="submission" date="2021-02" db="EMBL/GenBank/DDBJ databases">
        <title>Porcisia hertigi Genome sequencing and assembly.</title>
        <authorList>
            <person name="Almutairi H."/>
            <person name="Gatherer D."/>
        </authorList>
    </citation>
    <scope>NUCLEOTIDE SEQUENCE [LARGE SCALE GENOMIC DNA]</scope>
    <source>
        <strain evidence="7 8">C119</strain>
    </source>
</reference>
<proteinExistence type="predicted"/>
<organism evidence="7 8">
    <name type="scientific">Porcisia hertigi</name>
    <dbReference type="NCBI Taxonomy" id="2761500"/>
    <lineage>
        <taxon>Eukaryota</taxon>
        <taxon>Discoba</taxon>
        <taxon>Euglenozoa</taxon>
        <taxon>Kinetoplastea</taxon>
        <taxon>Metakinetoplastina</taxon>
        <taxon>Trypanosomatida</taxon>
        <taxon>Trypanosomatidae</taxon>
        <taxon>Leishmaniinae</taxon>
        <taxon>Porcisia</taxon>
    </lineage>
</organism>
<protein>
    <recommendedName>
        <fullName evidence="6">RING-type domain-containing protein</fullName>
    </recommendedName>
</protein>
<dbReference type="GeneID" id="94291900"/>
<evidence type="ECO:0000256" key="4">
    <source>
        <dbReference type="SAM" id="MobiDB-lite"/>
    </source>
</evidence>
<dbReference type="InterPro" id="IPR025875">
    <property type="entry name" value="Leu-rich_rpt_4"/>
</dbReference>
<dbReference type="InterPro" id="IPR001841">
    <property type="entry name" value="Znf_RING"/>
</dbReference>